<dbReference type="Proteomes" id="UP000043699">
    <property type="component" value="Unassembled WGS sequence"/>
</dbReference>
<keyword evidence="2" id="KW-1185">Reference proteome</keyword>
<reference evidence="1 2" key="1">
    <citation type="submission" date="2014-09" db="EMBL/GenBank/DDBJ databases">
        <authorList>
            <person name="Urmite Genomes Urmite Genomes"/>
        </authorList>
    </citation>
    <scope>NUCLEOTIDE SEQUENCE [LARGE SCALE GENOMIC DNA]</scope>
    <source>
        <strain evidence="1 2">ES2</strain>
    </source>
</reference>
<evidence type="ECO:0000313" key="2">
    <source>
        <dbReference type="Proteomes" id="UP000043699"/>
    </source>
</evidence>
<evidence type="ECO:0000313" key="1">
    <source>
        <dbReference type="EMBL" id="CEG24120.1"/>
    </source>
</evidence>
<dbReference type="AlphaFoldDB" id="A0A098EQR0"/>
<name>A0A098EQR0_9BACL</name>
<proteinExistence type="predicted"/>
<protein>
    <submittedName>
        <fullName evidence="1">Uncharacterized protein</fullName>
    </submittedName>
</protein>
<organism evidence="1 2">
    <name type="scientific">Planococcus massiliensis</name>
    <dbReference type="NCBI Taxonomy" id="1499687"/>
    <lineage>
        <taxon>Bacteria</taxon>
        <taxon>Bacillati</taxon>
        <taxon>Bacillota</taxon>
        <taxon>Bacilli</taxon>
        <taxon>Bacillales</taxon>
        <taxon>Caryophanaceae</taxon>
        <taxon>Planococcus</taxon>
    </lineage>
</organism>
<dbReference type="EMBL" id="CCXS01000001">
    <property type="protein sequence ID" value="CEG24120.1"/>
    <property type="molecule type" value="Genomic_DNA"/>
</dbReference>
<dbReference type="STRING" id="1499687.BN1080_03140"/>
<gene>
    <name evidence="1" type="ORF">BN1080_03140</name>
</gene>
<accession>A0A098EQR0</accession>
<sequence>MMNQTGKRMTECQEYLYILHGVTFTLAAVRDKSVFFQTTASSEINQ</sequence>